<feature type="compositionally biased region" description="Low complexity" evidence="1">
    <location>
        <begin position="1"/>
        <end position="12"/>
    </location>
</feature>
<feature type="compositionally biased region" description="Acidic residues" evidence="1">
    <location>
        <begin position="64"/>
        <end position="78"/>
    </location>
</feature>
<dbReference type="AlphaFoldDB" id="A0A6A5UQH0"/>
<keyword evidence="3" id="KW-1185">Reference proteome</keyword>
<feature type="compositionally biased region" description="Basic and acidic residues" evidence="1">
    <location>
        <begin position="397"/>
        <end position="417"/>
    </location>
</feature>
<evidence type="ECO:0000313" key="2">
    <source>
        <dbReference type="EMBL" id="KAF1966002.1"/>
    </source>
</evidence>
<dbReference type="OrthoDB" id="3789128at2759"/>
<feature type="compositionally biased region" description="Polar residues" evidence="1">
    <location>
        <begin position="13"/>
        <end position="32"/>
    </location>
</feature>
<feature type="region of interest" description="Disordered" evidence="1">
    <location>
        <begin position="1"/>
        <end position="87"/>
    </location>
</feature>
<reference evidence="2" key="1">
    <citation type="journal article" date="2020" name="Stud. Mycol.">
        <title>101 Dothideomycetes genomes: a test case for predicting lifestyles and emergence of pathogens.</title>
        <authorList>
            <person name="Haridas S."/>
            <person name="Albert R."/>
            <person name="Binder M."/>
            <person name="Bloem J."/>
            <person name="Labutti K."/>
            <person name="Salamov A."/>
            <person name="Andreopoulos B."/>
            <person name="Baker S."/>
            <person name="Barry K."/>
            <person name="Bills G."/>
            <person name="Bluhm B."/>
            <person name="Cannon C."/>
            <person name="Castanera R."/>
            <person name="Culley D."/>
            <person name="Daum C."/>
            <person name="Ezra D."/>
            <person name="Gonzalez J."/>
            <person name="Henrissat B."/>
            <person name="Kuo A."/>
            <person name="Liang C."/>
            <person name="Lipzen A."/>
            <person name="Lutzoni F."/>
            <person name="Magnuson J."/>
            <person name="Mondo S."/>
            <person name="Nolan M."/>
            <person name="Ohm R."/>
            <person name="Pangilinan J."/>
            <person name="Park H.-J."/>
            <person name="Ramirez L."/>
            <person name="Alfaro M."/>
            <person name="Sun H."/>
            <person name="Tritt A."/>
            <person name="Yoshinaga Y."/>
            <person name="Zwiers L.-H."/>
            <person name="Turgeon B."/>
            <person name="Goodwin S."/>
            <person name="Spatafora J."/>
            <person name="Crous P."/>
            <person name="Grigoriev I."/>
        </authorList>
    </citation>
    <scope>NUCLEOTIDE SEQUENCE</scope>
    <source>
        <strain evidence="2">CBS 107.79</strain>
    </source>
</reference>
<feature type="compositionally biased region" description="Low complexity" evidence="1">
    <location>
        <begin position="360"/>
        <end position="375"/>
    </location>
</feature>
<dbReference type="Proteomes" id="UP000800036">
    <property type="component" value="Unassembled WGS sequence"/>
</dbReference>
<feature type="compositionally biased region" description="Low complexity" evidence="1">
    <location>
        <begin position="333"/>
        <end position="344"/>
    </location>
</feature>
<dbReference type="EMBL" id="ML976752">
    <property type="protein sequence ID" value="KAF1966002.1"/>
    <property type="molecule type" value="Genomic_DNA"/>
</dbReference>
<organism evidence="2 3">
    <name type="scientific">Bimuria novae-zelandiae CBS 107.79</name>
    <dbReference type="NCBI Taxonomy" id="1447943"/>
    <lineage>
        <taxon>Eukaryota</taxon>
        <taxon>Fungi</taxon>
        <taxon>Dikarya</taxon>
        <taxon>Ascomycota</taxon>
        <taxon>Pezizomycotina</taxon>
        <taxon>Dothideomycetes</taxon>
        <taxon>Pleosporomycetidae</taxon>
        <taxon>Pleosporales</taxon>
        <taxon>Massarineae</taxon>
        <taxon>Didymosphaeriaceae</taxon>
        <taxon>Bimuria</taxon>
    </lineage>
</organism>
<gene>
    <name evidence="2" type="ORF">BU23DRAFT_603803</name>
</gene>
<dbReference type="PANTHER" id="PTHR48125">
    <property type="entry name" value="LP07818P1"/>
    <property type="match status" value="1"/>
</dbReference>
<proteinExistence type="predicted"/>
<feature type="compositionally biased region" description="Acidic residues" evidence="1">
    <location>
        <begin position="621"/>
        <end position="632"/>
    </location>
</feature>
<feature type="compositionally biased region" description="Low complexity" evidence="1">
    <location>
        <begin position="554"/>
        <end position="569"/>
    </location>
</feature>
<sequence length="707" mass="76947">MRSSNSLVSSLSTKEQASSMTSENLADTSSPKRSPTQAASSTSAQKSRTARKRPIQEVHANPEIDSDDDSDSESDDDEPRLRVWKPKEDEHGEKLLLIEEPGFDEDGNPIKERHGQKRWSGADLHRFRPTKKIRSYQNITIAFARDIIEQYGCVPDDYSREATAEIYRLLAADDAARQAAARSAPEAGPAARLVRPTAVEAFPGNIPPRQRPLHWGRTSDKPKSLAAHYVKVQFQRALYDDGVTVDEILAYRNNVELAEVWILQRDAFHNRSPLDFHLDQIGDQKDYSSDQDDDSSDEDDDPSDYDDAPSNHQKDDSSDSDDDSRDQTPGQVASHLPAAEALSPPAAPVPVAAPTPAPARAPTATAAASAPAATPAHPPPTPITVQFLEPGKVAGQSRKEKIGKDEKTSKKQAKDTPKATPASTAVSKKAGQNKEEKNRLIALAARVGRFPLTLPGNDGGRTLSLQKNQAASTLAKKYNNGMLVQLLKDYNLPTTATADEGKGVNQKLAERLVQLRELLRAQKATFQDEWTTERLETYVADQEAKGLIPPAPAAVPGAGPINGPNNAPIPQSPPQRKPKKATGAKKQGATSKKVATTYTNDAIAAIQQSMAGKKRARVAEYDDGAENEEESTAQEQRPKKKVKDKLTAAPSSAQSALSTVNVPNAYGLPTKSPYLDTTTRPQDTFVAHQERLNALYFAHHPQEVRNT</sequence>
<accession>A0A6A5UQH0</accession>
<dbReference type="PANTHER" id="PTHR48125:SF12">
    <property type="entry name" value="AT HOOK TRANSCRIPTION FACTOR FAMILY-RELATED"/>
    <property type="match status" value="1"/>
</dbReference>
<feature type="compositionally biased region" description="Acidic residues" evidence="1">
    <location>
        <begin position="289"/>
        <end position="307"/>
    </location>
</feature>
<feature type="compositionally biased region" description="Pro residues" evidence="1">
    <location>
        <begin position="345"/>
        <end position="359"/>
    </location>
</feature>
<feature type="compositionally biased region" description="Low complexity" evidence="1">
    <location>
        <begin position="584"/>
        <end position="593"/>
    </location>
</feature>
<feature type="region of interest" description="Disordered" evidence="1">
    <location>
        <begin position="279"/>
        <end position="434"/>
    </location>
</feature>
<feature type="compositionally biased region" description="Basic and acidic residues" evidence="1">
    <location>
        <begin position="279"/>
        <end position="288"/>
    </location>
</feature>
<name>A0A6A5UQH0_9PLEO</name>
<feature type="region of interest" description="Disordered" evidence="1">
    <location>
        <begin position="549"/>
        <end position="593"/>
    </location>
</feature>
<feature type="compositionally biased region" description="Low complexity" evidence="1">
    <location>
        <begin position="33"/>
        <end position="47"/>
    </location>
</feature>
<protein>
    <submittedName>
        <fullName evidence="2">Uncharacterized protein</fullName>
    </submittedName>
</protein>
<evidence type="ECO:0000313" key="3">
    <source>
        <dbReference type="Proteomes" id="UP000800036"/>
    </source>
</evidence>
<feature type="region of interest" description="Disordered" evidence="1">
    <location>
        <begin position="608"/>
        <end position="656"/>
    </location>
</feature>
<evidence type="ECO:0000256" key="1">
    <source>
        <dbReference type="SAM" id="MobiDB-lite"/>
    </source>
</evidence>